<evidence type="ECO:0008006" key="9">
    <source>
        <dbReference type="Google" id="ProtNLM"/>
    </source>
</evidence>
<dbReference type="PANTHER" id="PTHR10909:SF250">
    <property type="entry name" value="PEROXISOMAL ACYL-COENZYME A OXIDASE 1"/>
    <property type="match status" value="1"/>
</dbReference>
<dbReference type="AlphaFoldDB" id="A0A7S3CNB4"/>
<evidence type="ECO:0000256" key="2">
    <source>
        <dbReference type="ARBA" id="ARBA00006288"/>
    </source>
</evidence>
<comment type="similarity">
    <text evidence="2">Belongs to the acyl-CoA oxidase family.</text>
</comment>
<dbReference type="EMBL" id="HBIA01009028">
    <property type="protein sequence ID" value="CAE0232906.1"/>
    <property type="molecule type" value="Transcribed_RNA"/>
</dbReference>
<dbReference type="Gene3D" id="1.20.140.10">
    <property type="entry name" value="Butyryl-CoA Dehydrogenase, subunit A, domain 3"/>
    <property type="match status" value="2"/>
</dbReference>
<dbReference type="GO" id="GO:0005504">
    <property type="term" value="F:fatty acid binding"/>
    <property type="evidence" value="ECO:0007669"/>
    <property type="project" value="TreeGrafter"/>
</dbReference>
<evidence type="ECO:0000259" key="7">
    <source>
        <dbReference type="Pfam" id="PF22924"/>
    </source>
</evidence>
<comment type="cofactor">
    <cofactor evidence="1">
        <name>FAD</name>
        <dbReference type="ChEBI" id="CHEBI:57692"/>
    </cofactor>
</comment>
<name>A0A7S3CNB4_9SPIT</name>
<dbReference type="InterPro" id="IPR036250">
    <property type="entry name" value="AcylCo_DH-like_C"/>
</dbReference>
<evidence type="ECO:0000259" key="6">
    <source>
        <dbReference type="Pfam" id="PF01756"/>
    </source>
</evidence>
<feature type="domain" description="Acyl-CoA oxidase C-alpha1" evidence="7">
    <location>
        <begin position="2"/>
        <end position="70"/>
    </location>
</feature>
<evidence type="ECO:0000256" key="5">
    <source>
        <dbReference type="ARBA" id="ARBA00023002"/>
    </source>
</evidence>
<keyword evidence="5" id="KW-0560">Oxidoreductase</keyword>
<reference evidence="8" key="1">
    <citation type="submission" date="2021-01" db="EMBL/GenBank/DDBJ databases">
        <authorList>
            <person name="Corre E."/>
            <person name="Pelletier E."/>
            <person name="Niang G."/>
            <person name="Scheremetjew M."/>
            <person name="Finn R."/>
            <person name="Kale V."/>
            <person name="Holt S."/>
            <person name="Cochrane G."/>
            <person name="Meng A."/>
            <person name="Brown T."/>
            <person name="Cohen L."/>
        </authorList>
    </citation>
    <scope>NUCLEOTIDE SEQUENCE</scope>
    <source>
        <strain evidence="8">Ras09</strain>
    </source>
</reference>
<sequence>MDELHHFTSGMKSVFSQQAMDGLLVARQSVGGAGYTAWSGLPFLVEDFSPTVTFEGDNTVMAQQSCKYLIKLFKQVNKGKKVGGLFTYLNELPSFKGLKSRAELAEEFTQPAQIDEALKVCSLSLIDTTLRKFLASGASEVEKTNYLFALDIVGMAQHHIKYLVFVIMRQKVEGSAIDPNLKTHLMNLCSLMGLVYLKENLISGYNCGYFRDGASALIDSALELLLKRIRPQAINLAELFGLKDEVLVSAIGNSYGDIYETHFEWAKTSRLNTPNGNIAKGWMENMMPILKGKL</sequence>
<gene>
    <name evidence="8" type="ORF">SRAS04492_LOCUS4704</name>
</gene>
<keyword evidence="4" id="KW-0274">FAD</keyword>
<proteinExistence type="inferred from homology"/>
<evidence type="ECO:0000313" key="8">
    <source>
        <dbReference type="EMBL" id="CAE0232906.1"/>
    </source>
</evidence>
<accession>A0A7S3CNB4</accession>
<organism evidence="8">
    <name type="scientific">Strombidium rassoulzadegani</name>
    <dbReference type="NCBI Taxonomy" id="1082188"/>
    <lineage>
        <taxon>Eukaryota</taxon>
        <taxon>Sar</taxon>
        <taxon>Alveolata</taxon>
        <taxon>Ciliophora</taxon>
        <taxon>Intramacronucleata</taxon>
        <taxon>Spirotrichea</taxon>
        <taxon>Oligotrichia</taxon>
        <taxon>Strombidiidae</taxon>
        <taxon>Strombidium</taxon>
    </lineage>
</organism>
<protein>
    <recommendedName>
        <fullName evidence="9">Acyl-CoA oxidase</fullName>
    </recommendedName>
</protein>
<evidence type="ECO:0000256" key="3">
    <source>
        <dbReference type="ARBA" id="ARBA00022630"/>
    </source>
</evidence>
<dbReference type="InterPro" id="IPR002655">
    <property type="entry name" value="Acyl-CoA_oxidase_C"/>
</dbReference>
<dbReference type="GO" id="GO:0033540">
    <property type="term" value="P:fatty acid beta-oxidation using acyl-CoA oxidase"/>
    <property type="evidence" value="ECO:0007669"/>
    <property type="project" value="TreeGrafter"/>
</dbReference>
<dbReference type="GO" id="GO:0005777">
    <property type="term" value="C:peroxisome"/>
    <property type="evidence" value="ECO:0007669"/>
    <property type="project" value="InterPro"/>
</dbReference>
<dbReference type="InterPro" id="IPR012258">
    <property type="entry name" value="Acyl-CoA_oxidase"/>
</dbReference>
<dbReference type="InterPro" id="IPR055060">
    <property type="entry name" value="ACOX_C_alpha1"/>
</dbReference>
<dbReference type="SUPFAM" id="SSF47203">
    <property type="entry name" value="Acyl-CoA dehydrogenase C-terminal domain-like"/>
    <property type="match status" value="2"/>
</dbReference>
<dbReference type="Pfam" id="PF22924">
    <property type="entry name" value="ACOX_C_alpha1"/>
    <property type="match status" value="1"/>
</dbReference>
<dbReference type="GO" id="GO:0071949">
    <property type="term" value="F:FAD binding"/>
    <property type="evidence" value="ECO:0007669"/>
    <property type="project" value="InterPro"/>
</dbReference>
<evidence type="ECO:0000256" key="4">
    <source>
        <dbReference type="ARBA" id="ARBA00022827"/>
    </source>
</evidence>
<dbReference type="Pfam" id="PF01756">
    <property type="entry name" value="ACOX"/>
    <property type="match status" value="1"/>
</dbReference>
<evidence type="ECO:0000256" key="1">
    <source>
        <dbReference type="ARBA" id="ARBA00001974"/>
    </source>
</evidence>
<dbReference type="PANTHER" id="PTHR10909">
    <property type="entry name" value="ELECTRON TRANSPORT OXIDOREDUCTASE"/>
    <property type="match status" value="1"/>
</dbReference>
<keyword evidence="3" id="KW-0285">Flavoprotein</keyword>
<dbReference type="GO" id="GO:0055088">
    <property type="term" value="P:lipid homeostasis"/>
    <property type="evidence" value="ECO:0007669"/>
    <property type="project" value="TreeGrafter"/>
</dbReference>
<dbReference type="GO" id="GO:0003997">
    <property type="term" value="F:acyl-CoA oxidase activity"/>
    <property type="evidence" value="ECO:0007669"/>
    <property type="project" value="InterPro"/>
</dbReference>
<feature type="domain" description="Acyl-CoA oxidase C-terminal" evidence="6">
    <location>
        <begin position="111"/>
        <end position="287"/>
    </location>
</feature>